<accession>A0A6A6K3G0</accession>
<dbReference type="EMBL" id="JAAGAX010000040">
    <property type="protein sequence ID" value="KAF2282955.1"/>
    <property type="molecule type" value="Genomic_DNA"/>
</dbReference>
<proteinExistence type="predicted"/>
<name>A0A6A6K3G0_HEVBR</name>
<organism evidence="1 2">
    <name type="scientific">Hevea brasiliensis</name>
    <name type="common">Para rubber tree</name>
    <name type="synonym">Siphonia brasiliensis</name>
    <dbReference type="NCBI Taxonomy" id="3981"/>
    <lineage>
        <taxon>Eukaryota</taxon>
        <taxon>Viridiplantae</taxon>
        <taxon>Streptophyta</taxon>
        <taxon>Embryophyta</taxon>
        <taxon>Tracheophyta</taxon>
        <taxon>Spermatophyta</taxon>
        <taxon>Magnoliopsida</taxon>
        <taxon>eudicotyledons</taxon>
        <taxon>Gunneridae</taxon>
        <taxon>Pentapetalae</taxon>
        <taxon>rosids</taxon>
        <taxon>fabids</taxon>
        <taxon>Malpighiales</taxon>
        <taxon>Euphorbiaceae</taxon>
        <taxon>Crotonoideae</taxon>
        <taxon>Micrandreae</taxon>
        <taxon>Hevea</taxon>
    </lineage>
</organism>
<dbReference type="Proteomes" id="UP000467840">
    <property type="component" value="Unassembled WGS sequence"/>
</dbReference>
<dbReference type="AlphaFoldDB" id="A0A6A6K3G0"/>
<evidence type="ECO:0000313" key="1">
    <source>
        <dbReference type="EMBL" id="KAF2282955.1"/>
    </source>
</evidence>
<protein>
    <submittedName>
        <fullName evidence="1">Uncharacterized protein</fullName>
    </submittedName>
</protein>
<reference evidence="1 2" key="1">
    <citation type="journal article" date="2020" name="Mol. Plant">
        <title>The Chromosome-Based Rubber Tree Genome Provides New Insights into Spurge Genome Evolution and Rubber Biosynthesis.</title>
        <authorList>
            <person name="Liu J."/>
            <person name="Shi C."/>
            <person name="Shi C.C."/>
            <person name="Li W."/>
            <person name="Zhang Q.J."/>
            <person name="Zhang Y."/>
            <person name="Li K."/>
            <person name="Lu H.F."/>
            <person name="Shi C."/>
            <person name="Zhu S.T."/>
            <person name="Xiao Z.Y."/>
            <person name="Nan H."/>
            <person name="Yue Y."/>
            <person name="Zhu X.G."/>
            <person name="Wu Y."/>
            <person name="Hong X.N."/>
            <person name="Fan G.Y."/>
            <person name="Tong Y."/>
            <person name="Zhang D."/>
            <person name="Mao C.L."/>
            <person name="Liu Y.L."/>
            <person name="Hao S.J."/>
            <person name="Liu W.Q."/>
            <person name="Lv M.Q."/>
            <person name="Zhang H.B."/>
            <person name="Liu Y."/>
            <person name="Hu-Tang G.R."/>
            <person name="Wang J.P."/>
            <person name="Wang J.H."/>
            <person name="Sun Y.H."/>
            <person name="Ni S.B."/>
            <person name="Chen W.B."/>
            <person name="Zhang X.C."/>
            <person name="Jiao Y.N."/>
            <person name="Eichler E.E."/>
            <person name="Li G.H."/>
            <person name="Liu X."/>
            <person name="Gao L.Z."/>
        </authorList>
    </citation>
    <scope>NUCLEOTIDE SEQUENCE [LARGE SCALE GENOMIC DNA]</scope>
    <source>
        <strain evidence="2">cv. GT1</strain>
        <tissue evidence="1">Leaf</tissue>
    </source>
</reference>
<sequence length="93" mass="10125">MLPPECSIRPEGRSASLELPKDSPSLEILRLSGPEDILSFSRTCSQISAAPCMDVSLWTPASLVGQLHSAAVMEDNKVVIFYLFGGELRVQSF</sequence>
<gene>
    <name evidence="1" type="ORF">GH714_043272</name>
</gene>
<evidence type="ECO:0000313" key="2">
    <source>
        <dbReference type="Proteomes" id="UP000467840"/>
    </source>
</evidence>
<keyword evidence="2" id="KW-1185">Reference proteome</keyword>
<comment type="caution">
    <text evidence="1">The sequence shown here is derived from an EMBL/GenBank/DDBJ whole genome shotgun (WGS) entry which is preliminary data.</text>
</comment>